<feature type="compositionally biased region" description="Polar residues" evidence="6">
    <location>
        <begin position="1027"/>
        <end position="1037"/>
    </location>
</feature>
<dbReference type="Proteomes" id="UP000515152">
    <property type="component" value="Chromosome 8"/>
</dbReference>
<proteinExistence type="predicted"/>
<dbReference type="InterPro" id="IPR050540">
    <property type="entry name" value="F-actin_Monoox_Mical"/>
</dbReference>
<dbReference type="InterPro" id="IPR036872">
    <property type="entry name" value="CH_dom_sf"/>
</dbReference>
<keyword evidence="2" id="KW-0597">Phosphoprotein</keyword>
<dbReference type="InterPro" id="IPR001715">
    <property type="entry name" value="CH_dom"/>
</dbReference>
<gene>
    <name evidence="11" type="primary">ehbp1l1b</name>
</gene>
<dbReference type="InterPro" id="IPR022735">
    <property type="entry name" value="bMERB_dom"/>
</dbReference>
<feature type="region of interest" description="Disordered" evidence="6">
    <location>
        <begin position="244"/>
        <end position="337"/>
    </location>
</feature>
<feature type="compositionally biased region" description="Basic and acidic residues" evidence="6">
    <location>
        <begin position="2084"/>
        <end position="2101"/>
    </location>
</feature>
<feature type="region of interest" description="Disordered" evidence="6">
    <location>
        <begin position="1540"/>
        <end position="1619"/>
    </location>
</feature>
<evidence type="ECO:0000259" key="8">
    <source>
        <dbReference type="PROSITE" id="PS51840"/>
    </source>
</evidence>
<protein>
    <submittedName>
        <fullName evidence="11">EH domain-binding protein 1-like protein 1 isoform X4</fullName>
    </submittedName>
</protein>
<feature type="region of interest" description="Disordered" evidence="6">
    <location>
        <begin position="799"/>
        <end position="818"/>
    </location>
</feature>
<feature type="compositionally biased region" description="Polar residues" evidence="6">
    <location>
        <begin position="644"/>
        <end position="661"/>
    </location>
</feature>
<dbReference type="Pfam" id="PF12130">
    <property type="entry name" value="bMERB_dom"/>
    <property type="match status" value="1"/>
</dbReference>
<feature type="domain" description="Calponin-homology (CH)" evidence="7">
    <location>
        <begin position="1809"/>
        <end position="1914"/>
    </location>
</feature>
<feature type="compositionally biased region" description="Polar residues" evidence="6">
    <location>
        <begin position="604"/>
        <end position="613"/>
    </location>
</feature>
<feature type="compositionally biased region" description="Basic and acidic residues" evidence="6">
    <location>
        <begin position="1202"/>
        <end position="1243"/>
    </location>
</feature>
<feature type="domain" description="BMERB" evidence="9">
    <location>
        <begin position="2093"/>
        <end position="2247"/>
    </location>
</feature>
<name>A0A6P8FGT5_CLUHA</name>
<dbReference type="CTD" id="100331563"/>
<feature type="region of interest" description="Disordered" evidence="6">
    <location>
        <begin position="356"/>
        <end position="384"/>
    </location>
</feature>
<dbReference type="InterPro" id="IPR019448">
    <property type="entry name" value="NT-C2"/>
</dbReference>
<feature type="domain" description="C2 NT-type" evidence="8">
    <location>
        <begin position="8"/>
        <end position="157"/>
    </location>
</feature>
<feature type="compositionally biased region" description="Low complexity" evidence="6">
    <location>
        <begin position="566"/>
        <end position="588"/>
    </location>
</feature>
<dbReference type="GO" id="GO:0005768">
    <property type="term" value="C:endosome"/>
    <property type="evidence" value="ECO:0007669"/>
    <property type="project" value="UniProtKB-SubCell"/>
</dbReference>
<feature type="compositionally biased region" description="Basic and acidic residues" evidence="6">
    <location>
        <begin position="1787"/>
        <end position="1796"/>
    </location>
</feature>
<dbReference type="CDD" id="cd21255">
    <property type="entry name" value="CH_EHBP1L1"/>
    <property type="match status" value="1"/>
</dbReference>
<evidence type="ECO:0000259" key="7">
    <source>
        <dbReference type="PROSITE" id="PS50021"/>
    </source>
</evidence>
<dbReference type="FunFam" id="1.10.418.10:FF:000023">
    <property type="entry name" value="EH domain-binding protein 1 isoform X1"/>
    <property type="match status" value="1"/>
</dbReference>
<feature type="region of interest" description="Disordered" evidence="6">
    <location>
        <begin position="1662"/>
        <end position="1727"/>
    </location>
</feature>
<feature type="compositionally biased region" description="Polar residues" evidence="6">
    <location>
        <begin position="922"/>
        <end position="936"/>
    </location>
</feature>
<feature type="coiled-coil region" evidence="5">
    <location>
        <begin position="2157"/>
        <end position="2190"/>
    </location>
</feature>
<dbReference type="GeneID" id="105909179"/>
<dbReference type="Gene3D" id="1.10.418.10">
    <property type="entry name" value="Calponin-like domain"/>
    <property type="match status" value="1"/>
</dbReference>
<feature type="compositionally biased region" description="Basic and acidic residues" evidence="6">
    <location>
        <begin position="845"/>
        <end position="855"/>
    </location>
</feature>
<feature type="region of interest" description="Disordered" evidence="6">
    <location>
        <begin position="1745"/>
        <end position="1807"/>
    </location>
</feature>
<evidence type="ECO:0000313" key="11">
    <source>
        <dbReference type="RefSeq" id="XP_031427598.1"/>
    </source>
</evidence>
<feature type="region of interest" description="Disordered" evidence="6">
    <location>
        <begin position="1153"/>
        <end position="1421"/>
    </location>
</feature>
<dbReference type="SMART" id="SM00033">
    <property type="entry name" value="CH"/>
    <property type="match status" value="1"/>
</dbReference>
<keyword evidence="4 5" id="KW-0175">Coiled coil</keyword>
<evidence type="ECO:0000256" key="5">
    <source>
        <dbReference type="SAM" id="Coils"/>
    </source>
</evidence>
<organism evidence="10 11">
    <name type="scientific">Clupea harengus</name>
    <name type="common">Atlantic herring</name>
    <dbReference type="NCBI Taxonomy" id="7950"/>
    <lineage>
        <taxon>Eukaryota</taxon>
        <taxon>Metazoa</taxon>
        <taxon>Chordata</taxon>
        <taxon>Craniata</taxon>
        <taxon>Vertebrata</taxon>
        <taxon>Euteleostomi</taxon>
        <taxon>Actinopterygii</taxon>
        <taxon>Neopterygii</taxon>
        <taxon>Teleostei</taxon>
        <taxon>Clupei</taxon>
        <taxon>Clupeiformes</taxon>
        <taxon>Clupeoidei</taxon>
        <taxon>Clupeidae</taxon>
        <taxon>Clupea</taxon>
    </lineage>
</organism>
<feature type="compositionally biased region" description="Polar residues" evidence="6">
    <location>
        <begin position="1273"/>
        <end position="1282"/>
    </location>
</feature>
<dbReference type="SMART" id="SM01203">
    <property type="entry name" value="DUF3585"/>
    <property type="match status" value="1"/>
</dbReference>
<keyword evidence="3" id="KW-0967">Endosome</keyword>
<accession>A0A6P8FGT5</accession>
<evidence type="ECO:0000259" key="9">
    <source>
        <dbReference type="PROSITE" id="PS51848"/>
    </source>
</evidence>
<dbReference type="Pfam" id="PF00307">
    <property type="entry name" value="CH"/>
    <property type="match status" value="1"/>
</dbReference>
<dbReference type="PANTHER" id="PTHR23167:SF42">
    <property type="entry name" value="EH DOMAIN-BINDING PROTEIN 1-LIKE PROTEIN 1"/>
    <property type="match status" value="1"/>
</dbReference>
<dbReference type="Pfam" id="PF10358">
    <property type="entry name" value="NT-C2"/>
    <property type="match status" value="1"/>
</dbReference>
<feature type="compositionally biased region" description="Low complexity" evidence="6">
    <location>
        <begin position="360"/>
        <end position="370"/>
    </location>
</feature>
<feature type="region of interest" description="Disordered" evidence="6">
    <location>
        <begin position="838"/>
        <end position="1045"/>
    </location>
</feature>
<feature type="compositionally biased region" description="Basic and acidic residues" evidence="6">
    <location>
        <begin position="1995"/>
        <end position="2005"/>
    </location>
</feature>
<dbReference type="PANTHER" id="PTHR23167">
    <property type="entry name" value="CALPONIN HOMOLOGY DOMAIN-CONTAINING PROTEIN DDB_G0272472-RELATED"/>
    <property type="match status" value="1"/>
</dbReference>
<feature type="compositionally biased region" description="Polar residues" evidence="6">
    <location>
        <begin position="1581"/>
        <end position="1593"/>
    </location>
</feature>
<feature type="region of interest" description="Disordered" evidence="6">
    <location>
        <begin position="731"/>
        <end position="787"/>
    </location>
</feature>
<dbReference type="PROSITE" id="PS51840">
    <property type="entry name" value="C2_NT"/>
    <property type="match status" value="1"/>
</dbReference>
<evidence type="ECO:0000256" key="3">
    <source>
        <dbReference type="ARBA" id="ARBA00022753"/>
    </source>
</evidence>
<feature type="compositionally biased region" description="Polar residues" evidence="6">
    <location>
        <begin position="1168"/>
        <end position="1178"/>
    </location>
</feature>
<reference evidence="11" key="1">
    <citation type="submission" date="2025-08" db="UniProtKB">
        <authorList>
            <consortium name="RefSeq"/>
        </authorList>
    </citation>
    <scope>IDENTIFICATION</scope>
</reference>
<evidence type="ECO:0000256" key="1">
    <source>
        <dbReference type="ARBA" id="ARBA00004177"/>
    </source>
</evidence>
<feature type="compositionally biased region" description="Polar residues" evidence="6">
    <location>
        <begin position="993"/>
        <end position="1006"/>
    </location>
</feature>
<evidence type="ECO:0000256" key="4">
    <source>
        <dbReference type="ARBA" id="ARBA00023054"/>
    </source>
</evidence>
<evidence type="ECO:0000256" key="6">
    <source>
        <dbReference type="SAM" id="MobiDB-lite"/>
    </source>
</evidence>
<feature type="region of interest" description="Disordered" evidence="6">
    <location>
        <begin position="1451"/>
        <end position="1503"/>
    </location>
</feature>
<sequence length="2265" mass="245730">MTSVWKRLQRHGKKATKFQFVASYQELVLECTKKWQPDKLRIVWTRRNRRICSKLHGWQPGIKNPYRGMVVWPVPENVDITATLFKDLHSDEFEDKDWTFVLENESKGHRKVLASADINMKKFASPTPTQTDLTLKLKPLSVKVVEATLKLSLSCVFLREGKATDDDMQSLASLMSVKPSDIGNLDDFNESDEDEDKRSSTGASISAAAPPPPVCPVHKQQKKAAFVKPLSIASVKERFGHGAPFRLPGTLTNPDIQTRPPLPTPPSPRAIFATRAKPPRPLNPPVQPARPSPEPHSTTAAFGAQPPALPKIFQPSSGTVPVSFPRKPTKAQTVPALSPEAPAGVATVAPDYPQIRPCGSSLSKSSALPLSQPPSPPTAASTQAARSNIFQPKIVLTQRPPSPPLCPPPSDALSERTVSLATLSEKAPTLLKILSAGPEPVPGRTSEWRRSSAQTCAPLTGHGPTPSLSLSFFCPPPSDPVASVPLLTSPTLEALCDPFSSSPSASPSSSLLSLSPHSLPFAGLPSASPVSSLTSTSPSFPFHAFAPSPELALSPPAELPAPPLSAPAAGSASATAAISSSQSSVAQSEIHRELGTLTEEEQPGSPTLDSSKGSDPWTKAGAQGSEAKPLSLSCADEPHRSPRSIGSISIVNQHTLPSRTGTDQERREVTIDTTNGLGRGACPAAEDQGPKAITPDVPPPWPFSAHGLSSVASATTVAKKIQIPTPEVFVAEKTPLAEEEPDFKEPATETEKPSRPVKTDAKVSSPDKTPFVAEKPPLAEPEPDLESTDFGVLVSPVLAGGSSVGQNTRDDTKAKPELKKECEIAAGKKLDKLIPERVPPCADLNRSDEDKEKMKNFSALSVTKESSTPRPMEASNNQRDVAPETNISKEKRPPWVQQIYPSNEGKGPRDSDHKQSPARIPLTQTDSVEQHINANENKLRSGPEKQDVEQKKATDSVLDEGIREMASTVESPLLASKQGTSKKVEDSQKSPELPNQATQTEEPSQPKNRDTHARNLPKPLDLLPSAIESTSEISQHTARSEITMKKSVRNKTGAIHLDMLASKQEAVRAERPLWAALEVKSKESVPAPVISDTVPEKLPDGKQERLDVVSAASEVESIETRPIKSKPVLSHVQAVEVSKIEDNLKDFKFSAHLKMPSPKSRRLDTLPSAGSQPPTAKTSAKRAKLPLEKLLPANTSMPSPVEADHSEPESEDVKPLHIVETPTKEERPLWAAVEEKAKERGQEAEGPGSLEDMSLSLGGGPEDSPVPAAPQAGSLTQPTPTGSSSECKSPSPEPRVEPQPVRSNEGASSVDRHSLPDLSKSLPEKDKPLPEGTVNVPSPLKKLKNISMPVPLQEVGPNVRATKEPKGLVSPQRSKENNKPGSLTQDRETLPESGVLPEATIKATEKQSGEKGNGVSEATVNQMEKEARRSPILAMATTPLASVLVTAREAHDEKTFQEENKEEEAVSGQDVSPKSSVVPWPLPPSQSEPTGEGEEVPPKTISRMSAEESVLLAKIFQMGQESPEMPVPARRTRKLLAYIAPDVAPSPSPPLPPEPNVPPGLDETEKSPAAPEPTEGKESPVPNTTIRQETSKNGGHESVGPVLDEEGPQEIKTALSTPDLLLNTVSSLRQEKTTRNIVPSSQITVEAGLSLDEPKDTIATVSGTEIISGSENKDSSEPEAQVSPCSESLNRDKDQETGTDLGVVEEEEDRVDKEEETHHRVHSAQCIRENAMEELSLQVIKEEPSGADAQPAQTSDDTVEPQTPITDASLALEPPRRSKKTVPPLALRREVGEKDGQQIPNPMPSPGLVNSSKSLLEWCQEMTQDYKGVKVTNFSTSWRNGLAFCAILHHFYPDKINFEMLDPYDIKSNNKKAFDGFAALGIARLLEPSDMVLLSVPDRLIVMTYLCQIRAHFTGQELSVLQIEQNSSQTSYTVAEPSKDPDMDATARFCAQRLQAGTMLADANGKTGEARDGTEGTVKPSTSLTAPPRTKRLSAKGEKVSREGGETEGEAQTPVPPPRPNASAAKTGFGHVRDADLVKKRRLRMKSESMDEVDNTEGGSPNGEEVSKGEITGEGKNGFTPGKDSTEPSKENREADEDTLHLQDTSQYVVSELKALESEQKHIDNRAGIVERRLRWLMETGSDRDEEERLIQEWFILVNKKNALIRRQDNLELLQEEQDLETRFELLTRELRAMMAIEDWQKTQAQQHREQLLLQELVSLVNQRDELVRDMDAKERGAVEEDERLERGLELRRRKYSNKEKCVLQ</sequence>
<comment type="subcellular location">
    <subcellularLocation>
        <location evidence="1">Endosome</location>
    </subcellularLocation>
</comment>
<feature type="compositionally biased region" description="Basic and acidic residues" evidence="6">
    <location>
        <begin position="743"/>
        <end position="761"/>
    </location>
</feature>
<feature type="compositionally biased region" description="Basic and acidic residues" evidence="6">
    <location>
        <begin position="906"/>
        <end position="915"/>
    </location>
</feature>
<feature type="region of interest" description="Disordered" evidence="6">
    <location>
        <begin position="182"/>
        <end position="217"/>
    </location>
</feature>
<feature type="compositionally biased region" description="Basic and acidic residues" evidence="6">
    <location>
        <begin position="808"/>
        <end position="818"/>
    </location>
</feature>
<feature type="compositionally biased region" description="Pro residues" evidence="6">
    <location>
        <begin position="1544"/>
        <end position="1558"/>
    </location>
</feature>
<feature type="compositionally biased region" description="Pro residues" evidence="6">
    <location>
        <begin position="279"/>
        <end position="294"/>
    </location>
</feature>
<feature type="compositionally biased region" description="Polar residues" evidence="6">
    <location>
        <begin position="1751"/>
        <end position="1766"/>
    </location>
</feature>
<dbReference type="PROSITE" id="PS51848">
    <property type="entry name" value="BMERB"/>
    <property type="match status" value="1"/>
</dbReference>
<evidence type="ECO:0000256" key="2">
    <source>
        <dbReference type="ARBA" id="ARBA00022553"/>
    </source>
</evidence>
<feature type="compositionally biased region" description="Polar residues" evidence="6">
    <location>
        <begin position="858"/>
        <end position="879"/>
    </location>
</feature>
<feature type="region of interest" description="Disordered" evidence="6">
    <location>
        <begin position="553"/>
        <end position="701"/>
    </location>
</feature>
<dbReference type="RefSeq" id="XP_031427598.1">
    <property type="nucleotide sequence ID" value="XM_031571738.2"/>
</dbReference>
<feature type="compositionally biased region" description="Basic and acidic residues" evidence="6">
    <location>
        <begin position="937"/>
        <end position="954"/>
    </location>
</feature>
<dbReference type="SUPFAM" id="SSF47576">
    <property type="entry name" value="Calponin-homology domain, CH-domain"/>
    <property type="match status" value="1"/>
</dbReference>
<feature type="region of interest" description="Disordered" evidence="6">
    <location>
        <begin position="1962"/>
        <end position="2104"/>
    </location>
</feature>
<dbReference type="PROSITE" id="PS50021">
    <property type="entry name" value="CH"/>
    <property type="match status" value="1"/>
</dbReference>
<keyword evidence="10" id="KW-1185">Reference proteome</keyword>
<evidence type="ECO:0000313" key="10">
    <source>
        <dbReference type="Proteomes" id="UP000515152"/>
    </source>
</evidence>